<dbReference type="SUPFAM" id="SSF54292">
    <property type="entry name" value="2Fe-2S ferredoxin-like"/>
    <property type="match status" value="1"/>
</dbReference>
<dbReference type="PROSITE" id="PS51085">
    <property type="entry name" value="2FE2S_FER_2"/>
    <property type="match status" value="1"/>
</dbReference>
<dbReference type="InterPro" id="IPR010241">
    <property type="entry name" value="Fd_pln"/>
</dbReference>
<keyword evidence="2 8" id="KW-0813">Transport</keyword>
<evidence type="ECO:0000256" key="4">
    <source>
        <dbReference type="ARBA" id="ARBA00022723"/>
    </source>
</evidence>
<dbReference type="InterPro" id="IPR006058">
    <property type="entry name" value="2Fe2S_fd_BS"/>
</dbReference>
<dbReference type="InterPro" id="IPR036010">
    <property type="entry name" value="2Fe-2S_ferredoxin-like_sf"/>
</dbReference>
<organism evidence="11 12">
    <name type="scientific">Prorocentrum cordatum</name>
    <dbReference type="NCBI Taxonomy" id="2364126"/>
    <lineage>
        <taxon>Eukaryota</taxon>
        <taxon>Sar</taxon>
        <taxon>Alveolata</taxon>
        <taxon>Dinophyceae</taxon>
        <taxon>Prorocentrales</taxon>
        <taxon>Prorocentraceae</taxon>
        <taxon>Prorocentrum</taxon>
    </lineage>
</organism>
<keyword evidence="7 8" id="KW-0411">Iron-sulfur</keyword>
<dbReference type="Proteomes" id="UP001189429">
    <property type="component" value="Unassembled WGS sequence"/>
</dbReference>
<evidence type="ECO:0000256" key="7">
    <source>
        <dbReference type="ARBA" id="ARBA00023014"/>
    </source>
</evidence>
<accession>A0ABN9YBJ4</accession>
<comment type="function">
    <text evidence="8">Ferredoxins are iron-sulfur proteins that transfer electrons in a wide variety of metabolic reactions.</text>
</comment>
<dbReference type="NCBIfam" id="TIGR02008">
    <property type="entry name" value="fdx_plant"/>
    <property type="match status" value="1"/>
</dbReference>
<proteinExistence type="inferred from homology"/>
<keyword evidence="9" id="KW-0732">Signal</keyword>
<evidence type="ECO:0000259" key="10">
    <source>
        <dbReference type="PROSITE" id="PS51085"/>
    </source>
</evidence>
<protein>
    <recommendedName>
        <fullName evidence="8">Ferredoxin</fullName>
    </recommendedName>
</protein>
<keyword evidence="6 8" id="KW-0408">Iron</keyword>
<dbReference type="PROSITE" id="PS00197">
    <property type="entry name" value="2FE2S_FER_1"/>
    <property type="match status" value="1"/>
</dbReference>
<sequence>MALRSKALPAAAVVSLCLLALRGLVAPGHGQAFVAPQGGASQSVHRQCRQVAGRSSFSLALGQAAAIVSGVPARPGVAAHFKVTLETPDGTQEFECPEDVYILDQAEEEGLELPYSCRAGSCSSCAGKVLSGEIDQSDQAFLDEDQTGEGFCLTCVIRDASGQSPPPPAFWELPLWSVDGLRDIFCQTCDSPNVAGTSWAELWKDQVYNFTIPWVIFGGMFGWRGTRWWTCQAQLQRSGRCTTGGVFDAHSSANDTSWTLKGGPANYRMCHVQDVIYGTLSCGNPIVWGLVLRSYRVGPCRVGPYRVGLPCGTLRRGTLLSDSLWYVTESCGTLSKTPAASHHRPLSLWECRRGQTLGQSFAKLLDYVLPYPLWTPSVDFCGGTKGRGGEGR</sequence>
<dbReference type="PANTHER" id="PTHR43112:SF3">
    <property type="entry name" value="FERREDOXIN-2, CHLOROPLASTIC"/>
    <property type="match status" value="1"/>
</dbReference>
<evidence type="ECO:0000256" key="5">
    <source>
        <dbReference type="ARBA" id="ARBA00022982"/>
    </source>
</evidence>
<feature type="domain" description="2Fe-2S ferredoxin-type" evidence="10">
    <location>
        <begin position="81"/>
        <end position="181"/>
    </location>
</feature>
<feature type="signal peptide" evidence="9">
    <location>
        <begin position="1"/>
        <end position="30"/>
    </location>
</feature>
<comment type="similarity">
    <text evidence="1 8">Belongs to the 2Fe2S plant-type ferredoxin family.</text>
</comment>
<keyword evidence="4 8" id="KW-0479">Metal-binding</keyword>
<evidence type="ECO:0000256" key="3">
    <source>
        <dbReference type="ARBA" id="ARBA00022714"/>
    </source>
</evidence>
<feature type="chain" id="PRO_5047003438" description="Ferredoxin" evidence="9">
    <location>
        <begin position="31"/>
        <end position="392"/>
    </location>
</feature>
<evidence type="ECO:0000256" key="9">
    <source>
        <dbReference type="SAM" id="SignalP"/>
    </source>
</evidence>
<dbReference type="PANTHER" id="PTHR43112">
    <property type="entry name" value="FERREDOXIN"/>
    <property type="match status" value="1"/>
</dbReference>
<keyword evidence="3 8" id="KW-0001">2Fe-2S</keyword>
<evidence type="ECO:0000256" key="2">
    <source>
        <dbReference type="ARBA" id="ARBA00022448"/>
    </source>
</evidence>
<keyword evidence="5 8" id="KW-0249">Electron transport</keyword>
<reference evidence="11" key="1">
    <citation type="submission" date="2023-10" db="EMBL/GenBank/DDBJ databases">
        <authorList>
            <person name="Chen Y."/>
            <person name="Shah S."/>
            <person name="Dougan E. K."/>
            <person name="Thang M."/>
            <person name="Chan C."/>
        </authorList>
    </citation>
    <scope>NUCLEOTIDE SEQUENCE [LARGE SCALE GENOMIC DNA]</scope>
</reference>
<keyword evidence="12" id="KW-1185">Reference proteome</keyword>
<dbReference type="InterPro" id="IPR012675">
    <property type="entry name" value="Beta-grasp_dom_sf"/>
</dbReference>
<dbReference type="EMBL" id="CAUYUJ010021949">
    <property type="protein sequence ID" value="CAK0908082.1"/>
    <property type="molecule type" value="Genomic_DNA"/>
</dbReference>
<dbReference type="Gene3D" id="3.10.20.30">
    <property type="match status" value="1"/>
</dbReference>
<comment type="cofactor">
    <cofactor evidence="8">
        <name>[2Fe-2S] cluster</name>
        <dbReference type="ChEBI" id="CHEBI:190135"/>
    </cofactor>
    <text evidence="8">Binds 1 [2Fe-2S] cluster.</text>
</comment>
<name>A0ABN9YBJ4_9DINO</name>
<dbReference type="CDD" id="cd00207">
    <property type="entry name" value="fer2"/>
    <property type="match status" value="1"/>
</dbReference>
<dbReference type="InterPro" id="IPR001041">
    <property type="entry name" value="2Fe-2S_ferredoxin-type"/>
</dbReference>
<dbReference type="Pfam" id="PF00111">
    <property type="entry name" value="Fer2"/>
    <property type="match status" value="1"/>
</dbReference>
<evidence type="ECO:0000313" key="11">
    <source>
        <dbReference type="EMBL" id="CAK0908082.1"/>
    </source>
</evidence>
<comment type="caution">
    <text evidence="11">The sequence shown here is derived from an EMBL/GenBank/DDBJ whole genome shotgun (WGS) entry which is preliminary data.</text>
</comment>
<evidence type="ECO:0000256" key="8">
    <source>
        <dbReference type="RuleBase" id="RU364001"/>
    </source>
</evidence>
<evidence type="ECO:0000313" key="12">
    <source>
        <dbReference type="Proteomes" id="UP001189429"/>
    </source>
</evidence>
<evidence type="ECO:0000256" key="1">
    <source>
        <dbReference type="ARBA" id="ARBA00007874"/>
    </source>
</evidence>
<evidence type="ECO:0000256" key="6">
    <source>
        <dbReference type="ARBA" id="ARBA00023004"/>
    </source>
</evidence>
<gene>
    <name evidence="11" type="ORF">PCOR1329_LOCUS82853</name>
</gene>